<evidence type="ECO:0000256" key="1">
    <source>
        <dbReference type="SAM" id="Phobius"/>
    </source>
</evidence>
<dbReference type="Pfam" id="PF14316">
    <property type="entry name" value="DUF4381"/>
    <property type="match status" value="1"/>
</dbReference>
<name>A0ABW0KLP4_9BACT</name>
<dbReference type="Proteomes" id="UP001596052">
    <property type="component" value="Unassembled WGS sequence"/>
</dbReference>
<evidence type="ECO:0000313" key="2">
    <source>
        <dbReference type="EMBL" id="MFC5453511.1"/>
    </source>
</evidence>
<sequence length="179" mass="20570">MQTLLAQLTGPAPMPHPELPPPDSVQLPPPWWIPWAALVMLCLLIFIIVWLLIRPKEEPPAPLRQPWTAAFKALNELRARIQSVPPQDMSHRVSQILRRYLHERYAVPAPARTTREIFDGKMERLPGMPVPRSQGVWRERFEPVAHLCDEISFMPSPRTEEESAALLDQALARMQEEKP</sequence>
<dbReference type="InterPro" id="IPR025489">
    <property type="entry name" value="DUF4381"/>
</dbReference>
<proteinExistence type="predicted"/>
<evidence type="ECO:0000313" key="3">
    <source>
        <dbReference type="Proteomes" id="UP001596052"/>
    </source>
</evidence>
<comment type="caution">
    <text evidence="2">The sequence shown here is derived from an EMBL/GenBank/DDBJ whole genome shotgun (WGS) entry which is preliminary data.</text>
</comment>
<organism evidence="2 3">
    <name type="scientific">Prosthecobacter fluviatilis</name>
    <dbReference type="NCBI Taxonomy" id="445931"/>
    <lineage>
        <taxon>Bacteria</taxon>
        <taxon>Pseudomonadati</taxon>
        <taxon>Verrucomicrobiota</taxon>
        <taxon>Verrucomicrobiia</taxon>
        <taxon>Verrucomicrobiales</taxon>
        <taxon>Verrucomicrobiaceae</taxon>
        <taxon>Prosthecobacter</taxon>
    </lineage>
</organism>
<feature type="transmembrane region" description="Helical" evidence="1">
    <location>
        <begin position="32"/>
        <end position="53"/>
    </location>
</feature>
<keyword evidence="1" id="KW-1133">Transmembrane helix</keyword>
<dbReference type="EMBL" id="JBHSMQ010000001">
    <property type="protein sequence ID" value="MFC5453511.1"/>
    <property type="molecule type" value="Genomic_DNA"/>
</dbReference>
<keyword evidence="3" id="KW-1185">Reference proteome</keyword>
<keyword evidence="1" id="KW-0472">Membrane</keyword>
<reference evidence="3" key="1">
    <citation type="journal article" date="2019" name="Int. J. Syst. Evol. Microbiol.">
        <title>The Global Catalogue of Microorganisms (GCM) 10K type strain sequencing project: providing services to taxonomists for standard genome sequencing and annotation.</title>
        <authorList>
            <consortium name="The Broad Institute Genomics Platform"/>
            <consortium name="The Broad Institute Genome Sequencing Center for Infectious Disease"/>
            <person name="Wu L."/>
            <person name="Ma J."/>
        </authorList>
    </citation>
    <scope>NUCLEOTIDE SEQUENCE [LARGE SCALE GENOMIC DNA]</scope>
    <source>
        <strain evidence="3">CGMCC 4.1469</strain>
    </source>
</reference>
<dbReference type="RefSeq" id="WP_377162657.1">
    <property type="nucleotide sequence ID" value="NZ_JBHSMQ010000001.1"/>
</dbReference>
<protein>
    <submittedName>
        <fullName evidence="2">DUF4381 family protein</fullName>
    </submittedName>
</protein>
<accession>A0ABW0KLP4</accession>
<keyword evidence="1" id="KW-0812">Transmembrane</keyword>
<gene>
    <name evidence="2" type="ORF">ACFQDI_01480</name>
</gene>